<proteinExistence type="predicted"/>
<sequence>MNTPTTTPAAFQTDVVVVGLGAFGSAALWRLAARGVRVTGVERFGVGHALGSSHGATRLFRVACYEHPALAPLALRSLALWTELGERTGEVLVRQTGCLNTGSPTSAPVAGTLAAAEVAGVPVKTLNAEEVRQTYPGYAWLDDDDLGVLDPWAGICYPERNVRAHVAEARRLGAEVFEHTTVTAVETTDDGVLVRTPTATIAARQVVVATGAWLGTLVPDLPLDPRRMPMFFFRAHPGHEQDYALDAFPAFTRALPDGTEVWGHGSAEDYGIKLGLLPDGENFAPTQAETLDRFVHASDSAELSAAVARAFPGVDPTPEKATPCMVNNTPDEQFVIGRPHGTERVVVAGGDSAHGFKHAAGVGELVAQLVVGEDPFLDTGFVDPRRFATA</sequence>
<dbReference type="InterPro" id="IPR006076">
    <property type="entry name" value="FAD-dep_OxRdtase"/>
</dbReference>
<dbReference type="SUPFAM" id="SSF54373">
    <property type="entry name" value="FAD-linked reductases, C-terminal domain"/>
    <property type="match status" value="1"/>
</dbReference>
<evidence type="ECO:0000256" key="4">
    <source>
        <dbReference type="ARBA" id="ARBA00023002"/>
    </source>
</evidence>
<name>A0ABV4H7Y8_9ACTN</name>
<dbReference type="PANTHER" id="PTHR10961:SF7">
    <property type="entry name" value="FAD DEPENDENT OXIDOREDUCTASE DOMAIN-CONTAINING PROTEIN"/>
    <property type="match status" value="1"/>
</dbReference>
<dbReference type="Proteomes" id="UP001565927">
    <property type="component" value="Unassembled WGS sequence"/>
</dbReference>
<gene>
    <name evidence="6" type="primary">solA</name>
    <name evidence="6" type="ORF">AB2L27_18775</name>
</gene>
<dbReference type="InterPro" id="IPR045170">
    <property type="entry name" value="MTOX"/>
</dbReference>
<reference evidence="6 7" key="1">
    <citation type="submission" date="2024-07" db="EMBL/GenBank/DDBJ databases">
        <authorList>
            <person name="Thanompreechachai J."/>
            <person name="Duangmal K."/>
        </authorList>
    </citation>
    <scope>NUCLEOTIDE SEQUENCE [LARGE SCALE GENOMIC DNA]</scope>
    <source>
        <strain evidence="6 7">LSe6-4</strain>
    </source>
</reference>
<dbReference type="RefSeq" id="WP_370443014.1">
    <property type="nucleotide sequence ID" value="NZ_JBGFTU010000029.1"/>
</dbReference>
<dbReference type="EC" id="1.5.3.2" evidence="6"/>
<evidence type="ECO:0000259" key="5">
    <source>
        <dbReference type="Pfam" id="PF01266"/>
    </source>
</evidence>
<evidence type="ECO:0000256" key="3">
    <source>
        <dbReference type="ARBA" id="ARBA00022827"/>
    </source>
</evidence>
<feature type="domain" description="FAD dependent oxidoreductase" evidence="5">
    <location>
        <begin position="14"/>
        <end position="369"/>
    </location>
</feature>
<keyword evidence="2" id="KW-0285">Flavoprotein</keyword>
<keyword evidence="3" id="KW-0274">FAD</keyword>
<dbReference type="Gene3D" id="3.50.50.60">
    <property type="entry name" value="FAD/NAD(P)-binding domain"/>
    <property type="match status" value="1"/>
</dbReference>
<comment type="cofactor">
    <cofactor evidence="1">
        <name>FAD</name>
        <dbReference type="ChEBI" id="CHEBI:57692"/>
    </cofactor>
</comment>
<accession>A0ABV4H7Y8</accession>
<evidence type="ECO:0000313" key="7">
    <source>
        <dbReference type="Proteomes" id="UP001565927"/>
    </source>
</evidence>
<protein>
    <submittedName>
        <fullName evidence="6">N-methyl-L-tryptophan oxidase</fullName>
        <ecNumber evidence="6">1.5.3.2</ecNumber>
    </submittedName>
</protein>
<dbReference type="Gene3D" id="3.30.9.10">
    <property type="entry name" value="D-Amino Acid Oxidase, subunit A, domain 2"/>
    <property type="match status" value="1"/>
</dbReference>
<comment type="caution">
    <text evidence="6">The sequence shown here is derived from an EMBL/GenBank/DDBJ whole genome shotgun (WGS) entry which is preliminary data.</text>
</comment>
<evidence type="ECO:0000313" key="6">
    <source>
        <dbReference type="EMBL" id="MEZ0166803.1"/>
    </source>
</evidence>
<dbReference type="InterPro" id="IPR036188">
    <property type="entry name" value="FAD/NAD-bd_sf"/>
</dbReference>
<keyword evidence="4 6" id="KW-0560">Oxidoreductase</keyword>
<dbReference type="Pfam" id="PF01266">
    <property type="entry name" value="DAO"/>
    <property type="match status" value="1"/>
</dbReference>
<dbReference type="GO" id="GO:0050131">
    <property type="term" value="F:N-methyl-L-amino-acid oxidase activity"/>
    <property type="evidence" value="ECO:0007669"/>
    <property type="project" value="UniProtKB-EC"/>
</dbReference>
<dbReference type="NCBIfam" id="NF008425">
    <property type="entry name" value="PRK11259.1"/>
    <property type="match status" value="1"/>
</dbReference>
<evidence type="ECO:0000256" key="2">
    <source>
        <dbReference type="ARBA" id="ARBA00022630"/>
    </source>
</evidence>
<dbReference type="PANTHER" id="PTHR10961">
    <property type="entry name" value="PEROXISOMAL SARCOSINE OXIDASE"/>
    <property type="match status" value="1"/>
</dbReference>
<dbReference type="SUPFAM" id="SSF51905">
    <property type="entry name" value="FAD/NAD(P)-binding domain"/>
    <property type="match status" value="1"/>
</dbReference>
<dbReference type="EMBL" id="JBGFTU010000029">
    <property type="protein sequence ID" value="MEZ0166803.1"/>
    <property type="molecule type" value="Genomic_DNA"/>
</dbReference>
<evidence type="ECO:0000256" key="1">
    <source>
        <dbReference type="ARBA" id="ARBA00001974"/>
    </source>
</evidence>
<organism evidence="6 7">
    <name type="scientific">Kineococcus halophytocola</name>
    <dbReference type="NCBI Taxonomy" id="3234027"/>
    <lineage>
        <taxon>Bacteria</taxon>
        <taxon>Bacillati</taxon>
        <taxon>Actinomycetota</taxon>
        <taxon>Actinomycetes</taxon>
        <taxon>Kineosporiales</taxon>
        <taxon>Kineosporiaceae</taxon>
        <taxon>Kineococcus</taxon>
    </lineage>
</organism>
<keyword evidence="7" id="KW-1185">Reference proteome</keyword>